<accession>A0A8X6TSW7</accession>
<dbReference type="EMBL" id="BMAW01109905">
    <property type="protein sequence ID" value="GFT40700.1"/>
    <property type="molecule type" value="Genomic_DNA"/>
</dbReference>
<keyword evidence="2" id="KW-1185">Reference proteome</keyword>
<organism evidence="1 2">
    <name type="scientific">Nephila pilipes</name>
    <name type="common">Giant wood spider</name>
    <name type="synonym">Nephila maculata</name>
    <dbReference type="NCBI Taxonomy" id="299642"/>
    <lineage>
        <taxon>Eukaryota</taxon>
        <taxon>Metazoa</taxon>
        <taxon>Ecdysozoa</taxon>
        <taxon>Arthropoda</taxon>
        <taxon>Chelicerata</taxon>
        <taxon>Arachnida</taxon>
        <taxon>Araneae</taxon>
        <taxon>Araneomorphae</taxon>
        <taxon>Entelegynae</taxon>
        <taxon>Araneoidea</taxon>
        <taxon>Nephilidae</taxon>
        <taxon>Nephila</taxon>
    </lineage>
</organism>
<dbReference type="Proteomes" id="UP000887013">
    <property type="component" value="Unassembled WGS sequence"/>
</dbReference>
<reference evidence="1" key="1">
    <citation type="submission" date="2020-08" db="EMBL/GenBank/DDBJ databases">
        <title>Multicomponent nature underlies the extraordinary mechanical properties of spider dragline silk.</title>
        <authorList>
            <person name="Kono N."/>
            <person name="Nakamura H."/>
            <person name="Mori M."/>
            <person name="Yoshida Y."/>
            <person name="Ohtoshi R."/>
            <person name="Malay A.D."/>
            <person name="Moran D.A.P."/>
            <person name="Tomita M."/>
            <person name="Numata K."/>
            <person name="Arakawa K."/>
        </authorList>
    </citation>
    <scope>NUCLEOTIDE SEQUENCE</scope>
</reference>
<protein>
    <submittedName>
        <fullName evidence="1">Uncharacterized protein</fullName>
    </submittedName>
</protein>
<dbReference type="AlphaFoldDB" id="A0A8X6TSW7"/>
<comment type="caution">
    <text evidence="1">The sequence shown here is derived from an EMBL/GenBank/DDBJ whole genome shotgun (WGS) entry which is preliminary data.</text>
</comment>
<name>A0A8X6TSW7_NEPPI</name>
<proteinExistence type="predicted"/>
<sequence length="66" mass="7334">MARFRMVSVSLTRRSNGKCLTGTTAYADSRISALTFDVIVFDGSFIHLNSKGDLLYAVGIFKIRLM</sequence>
<evidence type="ECO:0000313" key="1">
    <source>
        <dbReference type="EMBL" id="GFT40700.1"/>
    </source>
</evidence>
<evidence type="ECO:0000313" key="2">
    <source>
        <dbReference type="Proteomes" id="UP000887013"/>
    </source>
</evidence>
<gene>
    <name evidence="1" type="ORF">NPIL_408311</name>
</gene>